<evidence type="ECO:0000313" key="1">
    <source>
        <dbReference type="EMBL" id="KAK8219771.1"/>
    </source>
</evidence>
<reference evidence="1" key="1">
    <citation type="submission" date="2024-02" db="EMBL/GenBank/DDBJ databases">
        <title>Metagenome Assembled Genome of Zalaria obscura JY119.</title>
        <authorList>
            <person name="Vighnesh L."/>
            <person name="Jagadeeshwari U."/>
            <person name="Venkata Ramana C."/>
            <person name="Sasikala C."/>
        </authorList>
    </citation>
    <scope>NUCLEOTIDE SEQUENCE</scope>
    <source>
        <strain evidence="1">JY119</strain>
    </source>
</reference>
<keyword evidence="2" id="KW-1185">Reference proteome</keyword>
<evidence type="ECO:0000313" key="2">
    <source>
        <dbReference type="Proteomes" id="UP001320706"/>
    </source>
</evidence>
<comment type="caution">
    <text evidence="1">The sequence shown here is derived from an EMBL/GenBank/DDBJ whole genome shotgun (WGS) entry which is preliminary data.</text>
</comment>
<sequence>MDSMRNLHSSLPRASPRVITQQNPQELLSAFKAAALSVTNLYKTAHSDQARSRAAGYQDALDDLLSFLDKQNLGLDDGEGWRVRQWATERLDGGASGGGAARGDSEDEEEEDEKPRSSSPEIERKPKEQQAQPEQDMQASVSSLEEQIPQRTQTQSEPPVSRTEPVVPRAEHFTFVSHLPYPTNHERQDTDMDNGGDTQHSASNASDTATPVRLEVLPRSNRRNLNRSNNSRSSTSSLGSGAGSKRKIPFGDFFDISGLSFDRKDDTGRSGKRGRHV</sequence>
<proteinExistence type="predicted"/>
<dbReference type="EMBL" id="JAMKPW020000003">
    <property type="protein sequence ID" value="KAK8219771.1"/>
    <property type="molecule type" value="Genomic_DNA"/>
</dbReference>
<gene>
    <name evidence="1" type="ORF">M8818_000745</name>
</gene>
<accession>A0ACC3SM52</accession>
<organism evidence="1 2">
    <name type="scientific">Zalaria obscura</name>
    <dbReference type="NCBI Taxonomy" id="2024903"/>
    <lineage>
        <taxon>Eukaryota</taxon>
        <taxon>Fungi</taxon>
        <taxon>Dikarya</taxon>
        <taxon>Ascomycota</taxon>
        <taxon>Pezizomycotina</taxon>
        <taxon>Dothideomycetes</taxon>
        <taxon>Dothideomycetidae</taxon>
        <taxon>Dothideales</taxon>
        <taxon>Zalariaceae</taxon>
        <taxon>Zalaria</taxon>
    </lineage>
</organism>
<name>A0ACC3SM52_9PEZI</name>
<protein>
    <submittedName>
        <fullName evidence="1">Uncharacterized protein</fullName>
    </submittedName>
</protein>
<dbReference type="Proteomes" id="UP001320706">
    <property type="component" value="Unassembled WGS sequence"/>
</dbReference>